<gene>
    <name evidence="2" type="ORF">SPIL2461_LOCUS13784</name>
</gene>
<organism evidence="2 3">
    <name type="scientific">Symbiodinium pilosum</name>
    <name type="common">Dinoflagellate</name>
    <dbReference type="NCBI Taxonomy" id="2952"/>
    <lineage>
        <taxon>Eukaryota</taxon>
        <taxon>Sar</taxon>
        <taxon>Alveolata</taxon>
        <taxon>Dinophyceae</taxon>
        <taxon>Suessiales</taxon>
        <taxon>Symbiodiniaceae</taxon>
        <taxon>Symbiodinium</taxon>
    </lineage>
</organism>
<feature type="compositionally biased region" description="Basic and acidic residues" evidence="1">
    <location>
        <begin position="1"/>
        <end position="14"/>
    </location>
</feature>
<comment type="caution">
    <text evidence="2">The sequence shown here is derived from an EMBL/GenBank/DDBJ whole genome shotgun (WGS) entry which is preliminary data.</text>
</comment>
<feature type="region of interest" description="Disordered" evidence="1">
    <location>
        <begin position="1"/>
        <end position="20"/>
    </location>
</feature>
<dbReference type="Proteomes" id="UP000649617">
    <property type="component" value="Unassembled WGS sequence"/>
</dbReference>
<reference evidence="2" key="1">
    <citation type="submission" date="2021-02" db="EMBL/GenBank/DDBJ databases">
        <authorList>
            <person name="Dougan E. K."/>
            <person name="Rhodes N."/>
            <person name="Thang M."/>
            <person name="Chan C."/>
        </authorList>
    </citation>
    <scope>NUCLEOTIDE SEQUENCE</scope>
</reference>
<accession>A0A812TJ27</accession>
<proteinExistence type="predicted"/>
<dbReference type="EMBL" id="CAJNIZ010030613">
    <property type="protein sequence ID" value="CAE7525053.1"/>
    <property type="molecule type" value="Genomic_DNA"/>
</dbReference>
<keyword evidence="3" id="KW-1185">Reference proteome</keyword>
<protein>
    <submittedName>
        <fullName evidence="2">Uncharacterized protein</fullName>
    </submittedName>
</protein>
<evidence type="ECO:0000256" key="1">
    <source>
        <dbReference type="SAM" id="MobiDB-lite"/>
    </source>
</evidence>
<dbReference type="OrthoDB" id="432646at2759"/>
<evidence type="ECO:0000313" key="3">
    <source>
        <dbReference type="Proteomes" id="UP000649617"/>
    </source>
</evidence>
<evidence type="ECO:0000313" key="2">
    <source>
        <dbReference type="EMBL" id="CAE7525053.1"/>
    </source>
</evidence>
<name>A0A812TJ27_SYMPI</name>
<dbReference type="AlphaFoldDB" id="A0A812TJ27"/>
<sequence length="360" mass="40567">MYDKFVREPGHKPTECSPGSVTLRHDAAHMIRQVGDLMFQNARLLEDLVKTMGVAIARMAVAERYNPTFQQSAEYKNWVKAAAEDFDTCASVGPVSQVESEDEKQKMKEMLHEDLLGLCETYSTEFRVDLNCHAKNENRAGLQERLQNFEELRKGAFNVQEMEGLILDVKLSSPAGKALEKKVVACKSQRKSGADDCLSSLDVLRIMLAEVDLKPMKQLCTRKGLICKRKTTKKLCLMRCSTAYDKQALALKILVSAGGGSSDMASASDPFGTCDSDHDCWLENTECIGKDEERFCQCKEDHCYTLVQNPKNQADKADMIPFCKERSKEWRGIANQVKRNFLTYRYTLGQMIGQMKNLPA</sequence>